<dbReference type="STRING" id="1802362.A2806_02980"/>
<name>A0A1G2PJG2_9BACT</name>
<sequence>MDIKRKLWIPTDALDLLLPLLSDEAKAELAQIIAHNAFPYWMPYHRVEDLLDQIADIVGLLADSIGNSRPSLLKHLKLDPSRAIVLRNTILGYIESGRPLVYDAGPMRLRRVYDAWWRERFGPKVERLPSNPVNLNTVVLECGLYGVEYLDFQAEQRNLVGRGSFRTFGEIFWPVFELDMALIHLLTRHPKSCIVAYFPTDVVKSGTDIECFEAFRLGVATFILQEGPSVDVRPFLQAPWTRMYMEGKFRRFKTWKALLAHLGKWFGGAT</sequence>
<proteinExistence type="predicted"/>
<evidence type="ECO:0000313" key="1">
    <source>
        <dbReference type="EMBL" id="OHA48403.1"/>
    </source>
</evidence>
<comment type="caution">
    <text evidence="1">The sequence shown here is derived from an EMBL/GenBank/DDBJ whole genome shotgun (WGS) entry which is preliminary data.</text>
</comment>
<dbReference type="EMBL" id="MHSS01000007">
    <property type="protein sequence ID" value="OHA48403.1"/>
    <property type="molecule type" value="Genomic_DNA"/>
</dbReference>
<organism evidence="1 2">
    <name type="scientific">Candidatus Terrybacteria bacterium RIFCSPHIGHO2_01_FULL_48_17</name>
    <dbReference type="NCBI Taxonomy" id="1802362"/>
    <lineage>
        <taxon>Bacteria</taxon>
        <taxon>Candidatus Terryibacteriota</taxon>
    </lineage>
</organism>
<protein>
    <submittedName>
        <fullName evidence="1">Uncharacterized protein</fullName>
    </submittedName>
</protein>
<reference evidence="1 2" key="1">
    <citation type="journal article" date="2016" name="Nat. Commun.">
        <title>Thousands of microbial genomes shed light on interconnected biogeochemical processes in an aquifer system.</title>
        <authorList>
            <person name="Anantharaman K."/>
            <person name="Brown C.T."/>
            <person name="Hug L.A."/>
            <person name="Sharon I."/>
            <person name="Castelle C.J."/>
            <person name="Probst A.J."/>
            <person name="Thomas B.C."/>
            <person name="Singh A."/>
            <person name="Wilkins M.J."/>
            <person name="Karaoz U."/>
            <person name="Brodie E.L."/>
            <person name="Williams K.H."/>
            <person name="Hubbard S.S."/>
            <person name="Banfield J.F."/>
        </authorList>
    </citation>
    <scope>NUCLEOTIDE SEQUENCE [LARGE SCALE GENOMIC DNA]</scope>
</reference>
<accession>A0A1G2PJG2</accession>
<gene>
    <name evidence="1" type="ORF">A2806_02980</name>
</gene>
<evidence type="ECO:0000313" key="2">
    <source>
        <dbReference type="Proteomes" id="UP000177629"/>
    </source>
</evidence>
<dbReference type="Proteomes" id="UP000177629">
    <property type="component" value="Unassembled WGS sequence"/>
</dbReference>
<dbReference type="AlphaFoldDB" id="A0A1G2PJG2"/>